<feature type="non-terminal residue" evidence="1">
    <location>
        <position position="112"/>
    </location>
</feature>
<sequence length="112" mass="13031">FGCSAIEDAHHVFVECWRYREWRSKAAEELVRTTTMKLEEKGVEEAARKGLLTAAKSLFRRDDDVWPLKQPFYYLGHIPPLDDFLPADAVDNTISRERLLHHIAADWHLKAI</sequence>
<dbReference type="Proteomes" id="UP001221757">
    <property type="component" value="Unassembled WGS sequence"/>
</dbReference>
<accession>A0AAD7GMZ8</accession>
<evidence type="ECO:0000313" key="2">
    <source>
        <dbReference type="Proteomes" id="UP001221757"/>
    </source>
</evidence>
<name>A0AAD7GMZ8_MYCRO</name>
<comment type="caution">
    <text evidence="1">The sequence shown here is derived from an EMBL/GenBank/DDBJ whole genome shotgun (WGS) entry which is preliminary data.</text>
</comment>
<gene>
    <name evidence="1" type="ORF">B0H17DRAFT_845733</name>
</gene>
<proteinExistence type="predicted"/>
<organism evidence="1 2">
    <name type="scientific">Mycena rosella</name>
    <name type="common">Pink bonnet</name>
    <name type="synonym">Agaricus rosellus</name>
    <dbReference type="NCBI Taxonomy" id="1033263"/>
    <lineage>
        <taxon>Eukaryota</taxon>
        <taxon>Fungi</taxon>
        <taxon>Dikarya</taxon>
        <taxon>Basidiomycota</taxon>
        <taxon>Agaricomycotina</taxon>
        <taxon>Agaricomycetes</taxon>
        <taxon>Agaricomycetidae</taxon>
        <taxon>Agaricales</taxon>
        <taxon>Marasmiineae</taxon>
        <taxon>Mycenaceae</taxon>
        <taxon>Mycena</taxon>
    </lineage>
</organism>
<protein>
    <submittedName>
        <fullName evidence="1">Uncharacterized protein</fullName>
    </submittedName>
</protein>
<dbReference type="AlphaFoldDB" id="A0AAD7GMZ8"/>
<feature type="non-terminal residue" evidence="1">
    <location>
        <position position="1"/>
    </location>
</feature>
<dbReference type="EMBL" id="JARKIE010000014">
    <property type="protein sequence ID" value="KAJ7702645.1"/>
    <property type="molecule type" value="Genomic_DNA"/>
</dbReference>
<evidence type="ECO:0000313" key="1">
    <source>
        <dbReference type="EMBL" id="KAJ7702645.1"/>
    </source>
</evidence>
<keyword evidence="2" id="KW-1185">Reference proteome</keyword>
<reference evidence="1" key="1">
    <citation type="submission" date="2023-03" db="EMBL/GenBank/DDBJ databases">
        <title>Massive genome expansion in bonnet fungi (Mycena s.s.) driven by repeated elements and novel gene families across ecological guilds.</title>
        <authorList>
            <consortium name="Lawrence Berkeley National Laboratory"/>
            <person name="Harder C.B."/>
            <person name="Miyauchi S."/>
            <person name="Viragh M."/>
            <person name="Kuo A."/>
            <person name="Thoen E."/>
            <person name="Andreopoulos B."/>
            <person name="Lu D."/>
            <person name="Skrede I."/>
            <person name="Drula E."/>
            <person name="Henrissat B."/>
            <person name="Morin E."/>
            <person name="Kohler A."/>
            <person name="Barry K."/>
            <person name="LaButti K."/>
            <person name="Morin E."/>
            <person name="Salamov A."/>
            <person name="Lipzen A."/>
            <person name="Mereny Z."/>
            <person name="Hegedus B."/>
            <person name="Baldrian P."/>
            <person name="Stursova M."/>
            <person name="Weitz H."/>
            <person name="Taylor A."/>
            <person name="Grigoriev I.V."/>
            <person name="Nagy L.G."/>
            <person name="Martin F."/>
            <person name="Kauserud H."/>
        </authorList>
    </citation>
    <scope>NUCLEOTIDE SEQUENCE</scope>
    <source>
        <strain evidence="1">CBHHK067</strain>
    </source>
</reference>